<evidence type="ECO:0000256" key="5">
    <source>
        <dbReference type="ARBA" id="ARBA00023004"/>
    </source>
</evidence>
<sequence>MGAGGAWSEMWNGLSSSLDGFSAATIIISIIIVIPTILWIFSSLSAKARPEGRRPTPPGSTGLPLAGETIQFALAMTRKDGLIKFISERRKKHGPVFKSHLLGSPVVFLDPPAGNKFLFHNEGKLVENAWPASVSALLGETSLTKKQGEEYKLARRYIAGFFDQKATMAYLARVDEVASKHFATHWKGHEELSSLLMATIYTFDIICDLLLGLPDEPELQELRVCMKQYSFGILKAPINFPGFAYYDARKARERLLEMYEVIITRRRQELAEGNAHPDLLTNLLTVPDEAGRFYSDEEIKDNLLLFMFAGFETSSVALTMVITFVSKNPQVYELLLKEQKEIVESKRMRGESDMLRVEDLSAMKYTWRVIQETLRVQPSVNGAFRDAIIDLEYNGYTIPKGWKIMWTNQHSHYDPAFFPNPDCFDPSRFESPPIPFTYVPFGGGPRICPGYDFAKMEMLVFVHHLVKNYQWSLTHPDEPIIRNPTPRTARGTPVRITKIEL</sequence>
<dbReference type="InterPro" id="IPR017972">
    <property type="entry name" value="Cyt_P450_CS"/>
</dbReference>
<feature type="transmembrane region" description="Helical" evidence="9">
    <location>
        <begin position="20"/>
        <end position="41"/>
    </location>
</feature>
<protein>
    <recommendedName>
        <fullName evidence="12">Cytochrome P450</fullName>
    </recommendedName>
</protein>
<comment type="similarity">
    <text evidence="1 8">Belongs to the cytochrome P450 family.</text>
</comment>
<keyword evidence="3 7" id="KW-0479">Metal-binding</keyword>
<dbReference type="Gramene" id="Mp1g04680.1">
    <property type="protein sequence ID" value="Mp1g04680.1.cds"/>
    <property type="gene ID" value="Mp1g04680"/>
</dbReference>
<feature type="transmembrane region" description="Helical" evidence="9">
    <location>
        <begin position="303"/>
        <end position="325"/>
    </location>
</feature>
<dbReference type="InterPro" id="IPR036396">
    <property type="entry name" value="Cyt_P450_sf"/>
</dbReference>
<keyword evidence="9" id="KW-0472">Membrane</keyword>
<keyword evidence="11" id="KW-1185">Reference proteome</keyword>
<dbReference type="FunFam" id="1.10.630.10:FF:000022">
    <property type="entry name" value="Taxadiene 5-alpha hydroxylase"/>
    <property type="match status" value="1"/>
</dbReference>
<evidence type="ECO:0000256" key="8">
    <source>
        <dbReference type="RuleBase" id="RU000461"/>
    </source>
</evidence>
<dbReference type="GO" id="GO:0020037">
    <property type="term" value="F:heme binding"/>
    <property type="evidence" value="ECO:0007669"/>
    <property type="project" value="InterPro"/>
</dbReference>
<comment type="cofactor">
    <cofactor evidence="7">
        <name>heme</name>
        <dbReference type="ChEBI" id="CHEBI:30413"/>
    </cofactor>
</comment>
<evidence type="ECO:0000256" key="4">
    <source>
        <dbReference type="ARBA" id="ARBA00023002"/>
    </source>
</evidence>
<keyword evidence="9" id="KW-1133">Transmembrane helix</keyword>
<dbReference type="Gene3D" id="1.10.630.10">
    <property type="entry name" value="Cytochrome P450"/>
    <property type="match status" value="1"/>
</dbReference>
<evidence type="ECO:0000313" key="10">
    <source>
        <dbReference type="EMBL" id="PTQ48498.1"/>
    </source>
</evidence>
<dbReference type="PRINTS" id="PR00385">
    <property type="entry name" value="P450"/>
</dbReference>
<keyword evidence="6 8" id="KW-0503">Monooxygenase</keyword>
<dbReference type="InterPro" id="IPR001128">
    <property type="entry name" value="Cyt_P450"/>
</dbReference>
<keyword evidence="5 7" id="KW-0408">Iron</keyword>
<evidence type="ECO:0000256" key="1">
    <source>
        <dbReference type="ARBA" id="ARBA00010617"/>
    </source>
</evidence>
<dbReference type="PRINTS" id="PR00463">
    <property type="entry name" value="EP450I"/>
</dbReference>
<dbReference type="OrthoDB" id="3945418at2759"/>
<keyword evidence="4 8" id="KW-0560">Oxidoreductase</keyword>
<dbReference type="GO" id="GO:0004497">
    <property type="term" value="F:monooxygenase activity"/>
    <property type="evidence" value="ECO:0000318"/>
    <property type="project" value="GO_Central"/>
</dbReference>
<dbReference type="OMA" id="AVYNEQM"/>
<evidence type="ECO:0000256" key="3">
    <source>
        <dbReference type="ARBA" id="ARBA00022723"/>
    </source>
</evidence>
<dbReference type="InterPro" id="IPR002401">
    <property type="entry name" value="Cyt_P450_E_grp-I"/>
</dbReference>
<gene>
    <name evidence="10" type="ORF">MARPO_0005s0139</name>
</gene>
<dbReference type="PANTHER" id="PTHR24286">
    <property type="entry name" value="CYTOCHROME P450 26"/>
    <property type="match status" value="1"/>
</dbReference>
<evidence type="ECO:0000256" key="6">
    <source>
        <dbReference type="ARBA" id="ARBA00023033"/>
    </source>
</evidence>
<evidence type="ECO:0000256" key="2">
    <source>
        <dbReference type="ARBA" id="ARBA00022617"/>
    </source>
</evidence>
<dbReference type="Pfam" id="PF00067">
    <property type="entry name" value="p450"/>
    <property type="match status" value="1"/>
</dbReference>
<evidence type="ECO:0000256" key="7">
    <source>
        <dbReference type="PIRSR" id="PIRSR602401-1"/>
    </source>
</evidence>
<reference evidence="11" key="1">
    <citation type="journal article" date="2017" name="Cell">
        <title>Insights into land plant evolution garnered from the Marchantia polymorpha genome.</title>
        <authorList>
            <person name="Bowman J.L."/>
            <person name="Kohchi T."/>
            <person name="Yamato K.T."/>
            <person name="Jenkins J."/>
            <person name="Shu S."/>
            <person name="Ishizaki K."/>
            <person name="Yamaoka S."/>
            <person name="Nishihama R."/>
            <person name="Nakamura Y."/>
            <person name="Berger F."/>
            <person name="Adam C."/>
            <person name="Aki S.S."/>
            <person name="Althoff F."/>
            <person name="Araki T."/>
            <person name="Arteaga-Vazquez M.A."/>
            <person name="Balasubrmanian S."/>
            <person name="Barry K."/>
            <person name="Bauer D."/>
            <person name="Boehm C.R."/>
            <person name="Briginshaw L."/>
            <person name="Caballero-Perez J."/>
            <person name="Catarino B."/>
            <person name="Chen F."/>
            <person name="Chiyoda S."/>
            <person name="Chovatia M."/>
            <person name="Davies K.M."/>
            <person name="Delmans M."/>
            <person name="Demura T."/>
            <person name="Dierschke T."/>
            <person name="Dolan L."/>
            <person name="Dorantes-Acosta A.E."/>
            <person name="Eklund D.M."/>
            <person name="Florent S.N."/>
            <person name="Flores-Sandoval E."/>
            <person name="Fujiyama A."/>
            <person name="Fukuzawa H."/>
            <person name="Galik B."/>
            <person name="Grimanelli D."/>
            <person name="Grimwood J."/>
            <person name="Grossniklaus U."/>
            <person name="Hamada T."/>
            <person name="Haseloff J."/>
            <person name="Hetherington A.J."/>
            <person name="Higo A."/>
            <person name="Hirakawa Y."/>
            <person name="Hundley H.N."/>
            <person name="Ikeda Y."/>
            <person name="Inoue K."/>
            <person name="Inoue S.I."/>
            <person name="Ishida S."/>
            <person name="Jia Q."/>
            <person name="Kakita M."/>
            <person name="Kanazawa T."/>
            <person name="Kawai Y."/>
            <person name="Kawashima T."/>
            <person name="Kennedy M."/>
            <person name="Kinose K."/>
            <person name="Kinoshita T."/>
            <person name="Kohara Y."/>
            <person name="Koide E."/>
            <person name="Komatsu K."/>
            <person name="Kopischke S."/>
            <person name="Kubo M."/>
            <person name="Kyozuka J."/>
            <person name="Lagercrantz U."/>
            <person name="Lin S.S."/>
            <person name="Lindquist E."/>
            <person name="Lipzen A.M."/>
            <person name="Lu C.W."/>
            <person name="De Luna E."/>
            <person name="Martienssen R.A."/>
            <person name="Minamino N."/>
            <person name="Mizutani M."/>
            <person name="Mizutani M."/>
            <person name="Mochizuki N."/>
            <person name="Monte I."/>
            <person name="Mosher R."/>
            <person name="Nagasaki H."/>
            <person name="Nakagami H."/>
            <person name="Naramoto S."/>
            <person name="Nishitani K."/>
            <person name="Ohtani M."/>
            <person name="Okamoto T."/>
            <person name="Okumura M."/>
            <person name="Phillips J."/>
            <person name="Pollak B."/>
            <person name="Reinders A."/>
            <person name="Rovekamp M."/>
            <person name="Sano R."/>
            <person name="Sawa S."/>
            <person name="Schmid M.W."/>
            <person name="Shirakawa M."/>
            <person name="Solano R."/>
            <person name="Spunde A."/>
            <person name="Suetsugu N."/>
            <person name="Sugano S."/>
            <person name="Sugiyama A."/>
            <person name="Sun R."/>
            <person name="Suzuki Y."/>
            <person name="Takenaka M."/>
            <person name="Takezawa D."/>
            <person name="Tomogane H."/>
            <person name="Tsuzuki M."/>
            <person name="Ueda T."/>
            <person name="Umeda M."/>
            <person name="Ward J.M."/>
            <person name="Watanabe Y."/>
            <person name="Yazaki K."/>
            <person name="Yokoyama R."/>
            <person name="Yoshitake Y."/>
            <person name="Yotsui I."/>
            <person name="Zachgo S."/>
            <person name="Schmutz J."/>
        </authorList>
    </citation>
    <scope>NUCLEOTIDE SEQUENCE [LARGE SCALE GENOMIC DNA]</scope>
    <source>
        <strain evidence="11">Tak-1</strain>
    </source>
</reference>
<dbReference type="CDD" id="cd11043">
    <property type="entry name" value="CYP90-like"/>
    <property type="match status" value="1"/>
</dbReference>
<keyword evidence="2 7" id="KW-0349">Heme</keyword>
<dbReference type="SUPFAM" id="SSF48264">
    <property type="entry name" value="Cytochrome P450"/>
    <property type="match status" value="1"/>
</dbReference>
<dbReference type="GO" id="GO:0016705">
    <property type="term" value="F:oxidoreductase activity, acting on paired donors, with incorporation or reduction of molecular oxygen"/>
    <property type="evidence" value="ECO:0007669"/>
    <property type="project" value="InterPro"/>
</dbReference>
<dbReference type="Proteomes" id="UP000244005">
    <property type="component" value="Unassembled WGS sequence"/>
</dbReference>
<feature type="binding site" description="axial binding residue" evidence="7">
    <location>
        <position position="448"/>
    </location>
    <ligand>
        <name>heme</name>
        <dbReference type="ChEBI" id="CHEBI:30413"/>
    </ligand>
    <ligandPart>
        <name>Fe</name>
        <dbReference type="ChEBI" id="CHEBI:18248"/>
    </ligandPart>
</feature>
<organism evidence="10 11">
    <name type="scientific">Marchantia polymorpha</name>
    <name type="common">Common liverwort</name>
    <name type="synonym">Marchantia aquatica</name>
    <dbReference type="NCBI Taxonomy" id="3197"/>
    <lineage>
        <taxon>Eukaryota</taxon>
        <taxon>Viridiplantae</taxon>
        <taxon>Streptophyta</taxon>
        <taxon>Embryophyta</taxon>
        <taxon>Marchantiophyta</taxon>
        <taxon>Marchantiopsida</taxon>
        <taxon>Marchantiidae</taxon>
        <taxon>Marchantiales</taxon>
        <taxon>Marchantiaceae</taxon>
        <taxon>Marchantia</taxon>
    </lineage>
</organism>
<dbReference type="EMBL" id="KZ772677">
    <property type="protein sequence ID" value="PTQ48498.1"/>
    <property type="molecule type" value="Genomic_DNA"/>
</dbReference>
<dbReference type="PANTHER" id="PTHR24286:SF384">
    <property type="entry name" value="P450, PUTATIVE (EUROFUNG)-RELATED"/>
    <property type="match status" value="1"/>
</dbReference>
<dbReference type="PROSITE" id="PS00086">
    <property type="entry name" value="CYTOCHROME_P450"/>
    <property type="match status" value="1"/>
</dbReference>
<accession>A0A2R6XQW6</accession>
<name>A0A2R6XQW6_MARPO</name>
<proteinExistence type="inferred from homology"/>
<evidence type="ECO:0000313" key="11">
    <source>
        <dbReference type="Proteomes" id="UP000244005"/>
    </source>
</evidence>
<evidence type="ECO:0008006" key="12">
    <source>
        <dbReference type="Google" id="ProtNLM"/>
    </source>
</evidence>
<evidence type="ECO:0000256" key="9">
    <source>
        <dbReference type="SAM" id="Phobius"/>
    </source>
</evidence>
<dbReference type="AlphaFoldDB" id="A0A2R6XQW6"/>
<dbReference type="GO" id="GO:0005506">
    <property type="term" value="F:iron ion binding"/>
    <property type="evidence" value="ECO:0007669"/>
    <property type="project" value="InterPro"/>
</dbReference>
<keyword evidence="9" id="KW-0812">Transmembrane</keyword>